<accession>A0ACB5QS99</accession>
<sequence length="432" mass="49082">MKKVRLLHLSDIHFHPPGAIGHDPDYALREDLRLDLAAMVAGRGPLDAILVTGDIAFSAAKVEYENASEWLDAMADTGGCGREMVYVCPGNHDIDREFIRKNGLVEDLHDSVRGRPSHFEREQHLMRRLEQDVARELVYSPLTEYNKFAARYDCAFFADERYAWDSDDFVLNDGSALRIRGLNSALLSGPRDARGSLFLGAKAYTITRRAGVEYLTMCHHPPSWLIDGAEAHRSLEDRARILLFGHEHDQRIAFGRDNVALYAGATNPARDEKGWKPGYNIIEIWVERAGDVRQLHVEVVAREWQDRPVQFRNHEDRRNRPTHVHHFELEPWIAPHASEAPAMVTPSENGGPTAEAPAVKEESPRPPAMRSILHAFFRLPISRKSEIVGKLGLLDDSETRLPEVERFKRAIERAKQQGKLETLWKMTMERGS</sequence>
<keyword evidence="2" id="KW-1185">Reference proteome</keyword>
<organism evidence="1 2">
    <name type="scientific">Caballeronia novacaledonica</name>
    <dbReference type="NCBI Taxonomy" id="1544861"/>
    <lineage>
        <taxon>Bacteria</taxon>
        <taxon>Pseudomonadati</taxon>
        <taxon>Pseudomonadota</taxon>
        <taxon>Betaproteobacteria</taxon>
        <taxon>Burkholderiales</taxon>
        <taxon>Burkholderiaceae</taxon>
        <taxon>Caballeronia</taxon>
    </lineage>
</organism>
<reference evidence="1" key="1">
    <citation type="submission" date="2021-09" db="EMBL/GenBank/DDBJ databases">
        <title>Isolation and characterization of 3-chlorobenzoate degrading bacteria from soils in Shizuoka.</title>
        <authorList>
            <person name="Ifat A."/>
            <person name="Ogawa N."/>
            <person name="Kimbara K."/>
            <person name="Moriuchi R."/>
            <person name="Dohra H."/>
            <person name="Shintani M."/>
        </authorList>
    </citation>
    <scope>NUCLEOTIDE SEQUENCE</scope>
    <source>
        <strain evidence="1">19CS2-2</strain>
    </source>
</reference>
<name>A0ACB5QS99_9BURK</name>
<proteinExistence type="predicted"/>
<evidence type="ECO:0000313" key="2">
    <source>
        <dbReference type="Proteomes" id="UP001055013"/>
    </source>
</evidence>
<dbReference type="Proteomes" id="UP001055013">
    <property type="component" value="Unassembled WGS sequence"/>
</dbReference>
<protein>
    <submittedName>
        <fullName evidence="1">Metallophosphoesterase</fullName>
    </submittedName>
</protein>
<gene>
    <name evidence="1" type="ORF">CBA19CS22_14155</name>
</gene>
<dbReference type="EMBL" id="BPUR01000006">
    <property type="protein sequence ID" value="GJH17695.1"/>
    <property type="molecule type" value="Genomic_DNA"/>
</dbReference>
<evidence type="ECO:0000313" key="1">
    <source>
        <dbReference type="EMBL" id="GJH17695.1"/>
    </source>
</evidence>
<comment type="caution">
    <text evidence="1">The sequence shown here is derived from an EMBL/GenBank/DDBJ whole genome shotgun (WGS) entry which is preliminary data.</text>
</comment>